<dbReference type="EC" id="3.5.1.100" evidence="3"/>
<dbReference type="PANTHER" id="PTHR43674">
    <property type="entry name" value="NITRILASE C965.09-RELATED"/>
    <property type="match status" value="1"/>
</dbReference>
<dbReference type="InterPro" id="IPR050345">
    <property type="entry name" value="Aliph_Amidase/BUP"/>
</dbReference>
<feature type="domain" description="CN hydrolase" evidence="2">
    <location>
        <begin position="3"/>
        <end position="244"/>
    </location>
</feature>
<dbReference type="EMBL" id="LZZI01000035">
    <property type="protein sequence ID" value="OOM61489.1"/>
    <property type="molecule type" value="Genomic_DNA"/>
</dbReference>
<evidence type="ECO:0000256" key="1">
    <source>
        <dbReference type="ARBA" id="ARBA00022801"/>
    </source>
</evidence>
<dbReference type="InterPro" id="IPR036526">
    <property type="entry name" value="C-N_Hydrolase_sf"/>
</dbReference>
<dbReference type="Pfam" id="PF00795">
    <property type="entry name" value="CN_hydrolase"/>
    <property type="match status" value="1"/>
</dbReference>
<accession>A0A1S8S833</accession>
<dbReference type="PANTHER" id="PTHR43674:SF12">
    <property type="entry name" value="NITRILASE C965.09-RELATED"/>
    <property type="match status" value="1"/>
</dbReference>
<comment type="caution">
    <text evidence="3">The sequence shown here is derived from an EMBL/GenBank/DDBJ whole genome shotgun (WGS) entry which is preliminary data.</text>
</comment>
<reference evidence="3 4" key="1">
    <citation type="submission" date="2016-05" db="EMBL/GenBank/DDBJ databases">
        <title>Microbial solvent formation.</title>
        <authorList>
            <person name="Poehlein A."/>
            <person name="Montoya Solano J.D."/>
            <person name="Flitsch S."/>
            <person name="Krabben P."/>
            <person name="Duerre P."/>
            <person name="Daniel R."/>
        </authorList>
    </citation>
    <scope>NUCLEOTIDE SEQUENCE [LARGE SCALE GENOMIC DNA]</scope>
    <source>
        <strain evidence="3 4">DSM 53</strain>
    </source>
</reference>
<keyword evidence="1 3" id="KW-0378">Hydrolase</keyword>
<dbReference type="InterPro" id="IPR003010">
    <property type="entry name" value="C-N_Hydrolase"/>
</dbReference>
<organism evidence="3 4">
    <name type="scientific">Clostridium beijerinckii</name>
    <name type="common">Clostridium MP</name>
    <dbReference type="NCBI Taxonomy" id="1520"/>
    <lineage>
        <taxon>Bacteria</taxon>
        <taxon>Bacillati</taxon>
        <taxon>Bacillota</taxon>
        <taxon>Clostridia</taxon>
        <taxon>Eubacteriales</taxon>
        <taxon>Clostridiaceae</taxon>
        <taxon>Clostridium</taxon>
    </lineage>
</organism>
<name>A0A1S8S833_CLOBE</name>
<evidence type="ECO:0000313" key="3">
    <source>
        <dbReference type="EMBL" id="OOM61489.1"/>
    </source>
</evidence>
<dbReference type="AlphaFoldDB" id="A0A1S8S833"/>
<dbReference type="Proteomes" id="UP000190973">
    <property type="component" value="Unassembled WGS sequence"/>
</dbReference>
<proteinExistence type="predicted"/>
<evidence type="ECO:0000259" key="2">
    <source>
        <dbReference type="PROSITE" id="PS50263"/>
    </source>
</evidence>
<gene>
    <name evidence="3" type="primary">ramA</name>
    <name evidence="3" type="ORF">CLBCK_22910</name>
</gene>
<dbReference type="GO" id="GO:0016811">
    <property type="term" value="F:hydrolase activity, acting on carbon-nitrogen (but not peptide) bonds, in linear amides"/>
    <property type="evidence" value="ECO:0007669"/>
    <property type="project" value="TreeGrafter"/>
</dbReference>
<dbReference type="CDD" id="cd07197">
    <property type="entry name" value="nitrilase"/>
    <property type="match status" value="1"/>
</dbReference>
<protein>
    <submittedName>
        <fullName evidence="3">(R)-stereoselective amidase</fullName>
        <ecNumber evidence="3">3.5.1.100</ecNumber>
    </submittedName>
</protein>
<dbReference type="PROSITE" id="PS50263">
    <property type="entry name" value="CN_HYDROLASE"/>
    <property type="match status" value="1"/>
</dbReference>
<dbReference type="SUPFAM" id="SSF56317">
    <property type="entry name" value="Carbon-nitrogen hydrolase"/>
    <property type="match status" value="1"/>
</dbReference>
<evidence type="ECO:0000313" key="4">
    <source>
        <dbReference type="Proteomes" id="UP000190973"/>
    </source>
</evidence>
<dbReference type="RefSeq" id="WP_077838872.1">
    <property type="nucleotide sequence ID" value="NZ_JABTAE010000001.1"/>
</dbReference>
<sequence length="273" mass="31254">MKIKVTCVQMEPKLSDVKYNLEKMVAFINEIMEKDSETDLIVFPELITSGYECGNKFKDLAEVVESSNSIKVISELAKKFSTNIVYGFPEKDGNLTDVLYNSSVCIDSSGRVAGVYRKVHLFDTEKRYFKAGCDFPIFNTSFGKIGVMICWDTAFPEVARTYCLKGAELLVVNTNWEKPYSDDWDLVTRARAFDNCIYLVAANRIGQDKELGFFGHSKIVDPVGRPLKELNDEIEGIVSGEIDLELPRKLRSEYYTLFQDRRPELYKEIIKEY</sequence>
<dbReference type="Gene3D" id="3.60.110.10">
    <property type="entry name" value="Carbon-nitrogen hydrolase"/>
    <property type="match status" value="1"/>
</dbReference>